<dbReference type="EMBL" id="JAKGTI010000001">
    <property type="protein sequence ID" value="MCF4098473.1"/>
    <property type="molecule type" value="Genomic_DNA"/>
</dbReference>
<name>A0ABS9E6Q7_9HYPH</name>
<evidence type="ECO:0000313" key="2">
    <source>
        <dbReference type="Proteomes" id="UP001201217"/>
    </source>
</evidence>
<proteinExistence type="predicted"/>
<evidence type="ECO:0000313" key="1">
    <source>
        <dbReference type="EMBL" id="MCF4098473.1"/>
    </source>
</evidence>
<organism evidence="1 2">
    <name type="scientific">Maritalea mediterranea</name>
    <dbReference type="NCBI Taxonomy" id="2909667"/>
    <lineage>
        <taxon>Bacteria</taxon>
        <taxon>Pseudomonadati</taxon>
        <taxon>Pseudomonadota</taxon>
        <taxon>Alphaproteobacteria</taxon>
        <taxon>Hyphomicrobiales</taxon>
        <taxon>Devosiaceae</taxon>
        <taxon>Maritalea</taxon>
    </lineage>
</organism>
<comment type="caution">
    <text evidence="1">The sequence shown here is derived from an EMBL/GenBank/DDBJ whole genome shotgun (WGS) entry which is preliminary data.</text>
</comment>
<accession>A0ABS9E6Q7</accession>
<protein>
    <submittedName>
        <fullName evidence="1">Uncharacterized protein</fullName>
    </submittedName>
</protein>
<dbReference type="Proteomes" id="UP001201217">
    <property type="component" value="Unassembled WGS sequence"/>
</dbReference>
<reference evidence="1 2" key="1">
    <citation type="submission" date="2022-01" db="EMBL/GenBank/DDBJ databases">
        <title>Maritalea mediterranea sp. nov., isolated from marine plastic residues from the Malva-rosa beach (Valencia, Spain).</title>
        <authorList>
            <person name="Vidal-Verdu A."/>
            <person name="Molina-Menor E."/>
            <person name="Pascual J."/>
            <person name="Pereto J."/>
            <person name="Porcar M."/>
        </authorList>
    </citation>
    <scope>NUCLEOTIDE SEQUENCE [LARGE SCALE GENOMIC DNA]</scope>
    <source>
        <strain evidence="1 2">P4.10X</strain>
    </source>
</reference>
<sequence length="55" mass="6146">MTDNARTRAEKHFAALQKPQNITLTAAEQKAKTISDNTARLKALRLAKEAERKPV</sequence>
<dbReference type="RefSeq" id="WP_236113991.1">
    <property type="nucleotide sequence ID" value="NZ_JAKGTI010000001.1"/>
</dbReference>
<keyword evidence="2" id="KW-1185">Reference proteome</keyword>
<gene>
    <name evidence="1" type="ORF">L1I42_08225</name>
</gene>